<dbReference type="Gene3D" id="1.10.10.10">
    <property type="entry name" value="Winged helix-like DNA-binding domain superfamily/Winged helix DNA-binding domain"/>
    <property type="match status" value="1"/>
</dbReference>
<name>A0ABQ4EHL4_9ACTN</name>
<sequence length="109" mass="11874">MTRPIDEAVDGFDATIHAPHRLRICALLDAAAEAEFSVVREHLDVSAPVLSKQVAVLVDAGYVAQRKAVRDTRQRVWLHLTDAGRAAYRGHVAALRAIVEGWPRADAPG</sequence>
<dbReference type="InterPro" id="IPR027395">
    <property type="entry name" value="WH_DNA-bd_dom"/>
</dbReference>
<comment type="caution">
    <text evidence="2">The sequence shown here is derived from an EMBL/GenBank/DDBJ whole genome shotgun (WGS) entry which is preliminary data.</text>
</comment>
<dbReference type="RefSeq" id="WP_239311489.1">
    <property type="nucleotide sequence ID" value="NZ_BAAAZQ010000003.1"/>
</dbReference>
<feature type="domain" description="Winged helix DNA-binding" evidence="1">
    <location>
        <begin position="21"/>
        <end position="99"/>
    </location>
</feature>
<evidence type="ECO:0000313" key="2">
    <source>
        <dbReference type="EMBL" id="GIG93707.1"/>
    </source>
</evidence>
<reference evidence="2 3" key="1">
    <citation type="submission" date="2021-01" db="EMBL/GenBank/DDBJ databases">
        <title>Whole genome shotgun sequence of Plantactinospora mayteni NBRC 109088.</title>
        <authorList>
            <person name="Komaki H."/>
            <person name="Tamura T."/>
        </authorList>
    </citation>
    <scope>NUCLEOTIDE SEQUENCE [LARGE SCALE GENOMIC DNA]</scope>
    <source>
        <strain evidence="2 3">NBRC 109088</strain>
    </source>
</reference>
<proteinExistence type="predicted"/>
<dbReference type="Pfam" id="PF13601">
    <property type="entry name" value="HTH_34"/>
    <property type="match status" value="1"/>
</dbReference>
<dbReference type="InterPro" id="IPR036388">
    <property type="entry name" value="WH-like_DNA-bd_sf"/>
</dbReference>
<accession>A0ABQ4EHL4</accession>
<gene>
    <name evidence="2" type="ORF">Pma05_02800</name>
</gene>
<dbReference type="InterPro" id="IPR036390">
    <property type="entry name" value="WH_DNA-bd_sf"/>
</dbReference>
<organism evidence="2 3">
    <name type="scientific">Plantactinospora mayteni</name>
    <dbReference type="NCBI Taxonomy" id="566021"/>
    <lineage>
        <taxon>Bacteria</taxon>
        <taxon>Bacillati</taxon>
        <taxon>Actinomycetota</taxon>
        <taxon>Actinomycetes</taxon>
        <taxon>Micromonosporales</taxon>
        <taxon>Micromonosporaceae</taxon>
        <taxon>Plantactinospora</taxon>
    </lineage>
</organism>
<dbReference type="Proteomes" id="UP000621500">
    <property type="component" value="Unassembled WGS sequence"/>
</dbReference>
<dbReference type="SUPFAM" id="SSF46785">
    <property type="entry name" value="Winged helix' DNA-binding domain"/>
    <property type="match status" value="1"/>
</dbReference>
<dbReference type="PANTHER" id="PTHR37318">
    <property type="entry name" value="BSL7504 PROTEIN"/>
    <property type="match status" value="1"/>
</dbReference>
<protein>
    <submittedName>
        <fullName evidence="2">Transcriptional regulator</fullName>
    </submittedName>
</protein>
<dbReference type="PANTHER" id="PTHR37318:SF1">
    <property type="entry name" value="BSL7504 PROTEIN"/>
    <property type="match status" value="1"/>
</dbReference>
<dbReference type="EMBL" id="BONX01000002">
    <property type="protein sequence ID" value="GIG93707.1"/>
    <property type="molecule type" value="Genomic_DNA"/>
</dbReference>
<evidence type="ECO:0000259" key="1">
    <source>
        <dbReference type="Pfam" id="PF13601"/>
    </source>
</evidence>
<evidence type="ECO:0000313" key="3">
    <source>
        <dbReference type="Proteomes" id="UP000621500"/>
    </source>
</evidence>
<keyword evidence="3" id="KW-1185">Reference proteome</keyword>